<evidence type="ECO:0000313" key="1">
    <source>
        <dbReference type="EMBL" id="KIX02722.1"/>
    </source>
</evidence>
<gene>
    <name evidence="1" type="ORF">Z518_08664</name>
</gene>
<protein>
    <submittedName>
        <fullName evidence="1">Uncharacterized protein</fullName>
    </submittedName>
</protein>
<reference evidence="1 2" key="1">
    <citation type="submission" date="2015-01" db="EMBL/GenBank/DDBJ databases">
        <title>The Genome Sequence of Rhinocladiella mackenzie CBS 650.93.</title>
        <authorList>
            <consortium name="The Broad Institute Genomics Platform"/>
            <person name="Cuomo C."/>
            <person name="de Hoog S."/>
            <person name="Gorbushina A."/>
            <person name="Stielow B."/>
            <person name="Teixiera M."/>
            <person name="Abouelleil A."/>
            <person name="Chapman S.B."/>
            <person name="Priest M."/>
            <person name="Young S.K."/>
            <person name="Wortman J."/>
            <person name="Nusbaum C."/>
            <person name="Birren B."/>
        </authorList>
    </citation>
    <scope>NUCLEOTIDE SEQUENCE [LARGE SCALE GENOMIC DNA]</scope>
    <source>
        <strain evidence="1 2">CBS 650.93</strain>
    </source>
</reference>
<sequence>MNTSLDTEPLAWTVAISRADAGPGDLTTYHKEIYIGQPSSLNLKEIATVSGCALIFTGATLQFGSNLAANPLEDENGSCADALPTQCVTDLMSEAQNLVNTTELQSGNLMNCATLAQFLNARMPSTCPSSFGSTDEISTPSLSGTNMSNPSTLSTCHPALSKDYSLTHLANMSASSEHPSSREAFEWLYGVTPVLTVFAPLDDGSSSEGPSISAAEAHLTCLKPMGNNYTTSATVVGLGSGISRTTALLYLFVALAGFGVLS</sequence>
<dbReference type="EMBL" id="KN847480">
    <property type="protein sequence ID" value="KIX02722.1"/>
    <property type="molecule type" value="Genomic_DNA"/>
</dbReference>
<proteinExistence type="predicted"/>
<dbReference type="Proteomes" id="UP000053617">
    <property type="component" value="Unassembled WGS sequence"/>
</dbReference>
<evidence type="ECO:0000313" key="2">
    <source>
        <dbReference type="Proteomes" id="UP000053617"/>
    </source>
</evidence>
<dbReference type="HOGENOM" id="CLU_1062261_0_0_1"/>
<dbReference type="RefSeq" id="XP_013269858.1">
    <property type="nucleotide sequence ID" value="XM_013414404.1"/>
</dbReference>
<dbReference type="STRING" id="1442369.A0A0D2FL76"/>
<accession>A0A0D2FL76</accession>
<dbReference type="GeneID" id="25296735"/>
<dbReference type="AlphaFoldDB" id="A0A0D2FL76"/>
<keyword evidence="2" id="KW-1185">Reference proteome</keyword>
<name>A0A0D2FL76_9EURO</name>
<dbReference type="OrthoDB" id="4171120at2759"/>
<organism evidence="1 2">
    <name type="scientific">Rhinocladiella mackenziei CBS 650.93</name>
    <dbReference type="NCBI Taxonomy" id="1442369"/>
    <lineage>
        <taxon>Eukaryota</taxon>
        <taxon>Fungi</taxon>
        <taxon>Dikarya</taxon>
        <taxon>Ascomycota</taxon>
        <taxon>Pezizomycotina</taxon>
        <taxon>Eurotiomycetes</taxon>
        <taxon>Chaetothyriomycetidae</taxon>
        <taxon>Chaetothyriales</taxon>
        <taxon>Herpotrichiellaceae</taxon>
        <taxon>Rhinocladiella</taxon>
    </lineage>
</organism>
<dbReference type="VEuPathDB" id="FungiDB:Z518_08664"/>